<dbReference type="PANTHER" id="PTHR33021:SF292">
    <property type="entry name" value="EARLY NODULIN-LIKE PROTEIN 22"/>
    <property type="match status" value="1"/>
</dbReference>
<dbReference type="Proteomes" id="UP000187203">
    <property type="component" value="Unassembled WGS sequence"/>
</dbReference>
<dbReference type="EMBL" id="AWUE01016395">
    <property type="protein sequence ID" value="OMO92085.1"/>
    <property type="molecule type" value="Genomic_DNA"/>
</dbReference>
<dbReference type="PANTHER" id="PTHR33021">
    <property type="entry name" value="BLUE COPPER PROTEIN"/>
    <property type="match status" value="1"/>
</dbReference>
<gene>
    <name evidence="3" type="ORF">COLO4_17884</name>
</gene>
<dbReference type="GO" id="GO:0005886">
    <property type="term" value="C:plasma membrane"/>
    <property type="evidence" value="ECO:0007669"/>
    <property type="project" value="TreeGrafter"/>
</dbReference>
<evidence type="ECO:0000313" key="3">
    <source>
        <dbReference type="EMBL" id="OMO92085.1"/>
    </source>
</evidence>
<dbReference type="InterPro" id="IPR003245">
    <property type="entry name" value="Phytocyanin_dom"/>
</dbReference>
<feature type="domain" description="Phytocyanin" evidence="2">
    <location>
        <begin position="16"/>
        <end position="114"/>
    </location>
</feature>
<feature type="signal peptide" evidence="1">
    <location>
        <begin position="1"/>
        <end position="15"/>
    </location>
</feature>
<accession>A0A1R3JB86</accession>
<dbReference type="SUPFAM" id="SSF49503">
    <property type="entry name" value="Cupredoxins"/>
    <property type="match status" value="1"/>
</dbReference>
<name>A0A1R3JB86_9ROSI</name>
<evidence type="ECO:0000313" key="4">
    <source>
        <dbReference type="Proteomes" id="UP000187203"/>
    </source>
</evidence>
<sequence>MLVLMIYCVAISTAAVTYKVGDEEGWDPVVSMESWTKGKTFFAGDVLEFIYDDPYDVAVVNKTAHDDCSLNDASIVLERTGDNKYTLPFGANYFIDSHPDICALGLKMAIDAKAPPT</sequence>
<protein>
    <submittedName>
        <fullName evidence="3">Plastocyanin-like protein</fullName>
    </submittedName>
</protein>
<proteinExistence type="predicted"/>
<comment type="caution">
    <text evidence="3">The sequence shown here is derived from an EMBL/GenBank/DDBJ whole genome shotgun (WGS) entry which is preliminary data.</text>
</comment>
<evidence type="ECO:0000256" key="1">
    <source>
        <dbReference type="SAM" id="SignalP"/>
    </source>
</evidence>
<keyword evidence="1" id="KW-0732">Signal</keyword>
<dbReference type="Gene3D" id="2.60.40.420">
    <property type="entry name" value="Cupredoxins - blue copper proteins"/>
    <property type="match status" value="1"/>
</dbReference>
<dbReference type="InterPro" id="IPR008972">
    <property type="entry name" value="Cupredoxin"/>
</dbReference>
<reference evidence="4" key="1">
    <citation type="submission" date="2013-09" db="EMBL/GenBank/DDBJ databases">
        <title>Corchorus olitorius genome sequencing.</title>
        <authorList>
            <person name="Alam M."/>
            <person name="Haque M.S."/>
            <person name="Islam M.S."/>
            <person name="Emdad E.M."/>
            <person name="Islam M.M."/>
            <person name="Ahmed B."/>
            <person name="Halim A."/>
            <person name="Hossen Q.M.M."/>
            <person name="Hossain M.Z."/>
            <person name="Ahmed R."/>
            <person name="Khan M.M."/>
            <person name="Islam R."/>
            <person name="Rashid M.M."/>
            <person name="Khan S.A."/>
            <person name="Rahman M.S."/>
            <person name="Alam M."/>
            <person name="Yahiya A.S."/>
            <person name="Khan M.S."/>
            <person name="Azam M.S."/>
            <person name="Haque T."/>
            <person name="Lashkar M.Z.H."/>
            <person name="Akhand A.I."/>
            <person name="Morshed G."/>
            <person name="Roy S."/>
            <person name="Uddin K.S."/>
            <person name="Rabeya T."/>
            <person name="Hossain A.S."/>
            <person name="Chowdhury A."/>
            <person name="Snigdha A.R."/>
            <person name="Mortoza M.S."/>
            <person name="Matin S.A."/>
            <person name="Hoque S.M.E."/>
            <person name="Islam M.K."/>
            <person name="Roy D.K."/>
            <person name="Haider R."/>
            <person name="Moosa M.M."/>
            <person name="Elias S.M."/>
            <person name="Hasan A.M."/>
            <person name="Jahan S."/>
            <person name="Shafiuddin M."/>
            <person name="Mahmood N."/>
            <person name="Shommy N.S."/>
        </authorList>
    </citation>
    <scope>NUCLEOTIDE SEQUENCE [LARGE SCALE GENOMIC DNA]</scope>
    <source>
        <strain evidence="4">cv. O-4</strain>
    </source>
</reference>
<evidence type="ECO:0000259" key="2">
    <source>
        <dbReference type="PROSITE" id="PS51485"/>
    </source>
</evidence>
<dbReference type="GO" id="GO:0009055">
    <property type="term" value="F:electron transfer activity"/>
    <property type="evidence" value="ECO:0007669"/>
    <property type="project" value="InterPro"/>
</dbReference>
<dbReference type="PROSITE" id="PS51485">
    <property type="entry name" value="PHYTOCYANIN"/>
    <property type="match status" value="1"/>
</dbReference>
<dbReference type="STRING" id="93759.A0A1R3JB86"/>
<dbReference type="OrthoDB" id="1934652at2759"/>
<dbReference type="Pfam" id="PF02298">
    <property type="entry name" value="Cu_bind_like"/>
    <property type="match status" value="1"/>
</dbReference>
<dbReference type="AlphaFoldDB" id="A0A1R3JB86"/>
<feature type="chain" id="PRO_5013068472" evidence="1">
    <location>
        <begin position="16"/>
        <end position="117"/>
    </location>
</feature>
<organism evidence="3 4">
    <name type="scientific">Corchorus olitorius</name>
    <dbReference type="NCBI Taxonomy" id="93759"/>
    <lineage>
        <taxon>Eukaryota</taxon>
        <taxon>Viridiplantae</taxon>
        <taxon>Streptophyta</taxon>
        <taxon>Embryophyta</taxon>
        <taxon>Tracheophyta</taxon>
        <taxon>Spermatophyta</taxon>
        <taxon>Magnoliopsida</taxon>
        <taxon>eudicotyledons</taxon>
        <taxon>Gunneridae</taxon>
        <taxon>Pentapetalae</taxon>
        <taxon>rosids</taxon>
        <taxon>malvids</taxon>
        <taxon>Malvales</taxon>
        <taxon>Malvaceae</taxon>
        <taxon>Grewioideae</taxon>
        <taxon>Apeibeae</taxon>
        <taxon>Corchorus</taxon>
    </lineage>
</organism>
<dbReference type="InterPro" id="IPR039391">
    <property type="entry name" value="Phytocyanin-like"/>
</dbReference>
<keyword evidence="4" id="KW-1185">Reference proteome</keyword>